<keyword evidence="3" id="KW-1185">Reference proteome</keyword>
<comment type="caution">
    <text evidence="2">The sequence shown here is derived from an EMBL/GenBank/DDBJ whole genome shotgun (WGS) entry which is preliminary data.</text>
</comment>
<dbReference type="Proteomes" id="UP000287033">
    <property type="component" value="Unassembled WGS sequence"/>
</dbReference>
<dbReference type="EMBL" id="BEZZ01000053">
    <property type="protein sequence ID" value="GCC24310.1"/>
    <property type="molecule type" value="Genomic_DNA"/>
</dbReference>
<dbReference type="AlphaFoldDB" id="A0A401S1S8"/>
<organism evidence="2 3">
    <name type="scientific">Chiloscyllium punctatum</name>
    <name type="common">Brownbanded bambooshark</name>
    <name type="synonym">Hemiscyllium punctatum</name>
    <dbReference type="NCBI Taxonomy" id="137246"/>
    <lineage>
        <taxon>Eukaryota</taxon>
        <taxon>Metazoa</taxon>
        <taxon>Chordata</taxon>
        <taxon>Craniata</taxon>
        <taxon>Vertebrata</taxon>
        <taxon>Chondrichthyes</taxon>
        <taxon>Elasmobranchii</taxon>
        <taxon>Galeomorphii</taxon>
        <taxon>Galeoidea</taxon>
        <taxon>Orectolobiformes</taxon>
        <taxon>Hemiscylliidae</taxon>
        <taxon>Chiloscyllium</taxon>
    </lineage>
</organism>
<sequence>MAGTAAPEQASVNDTCAAAKSPSISIQGPGYAYSSPPPPPSNTHGATVATDEGVGIFSVPGQPTQCPFAPNQHFSKAESLRAR</sequence>
<evidence type="ECO:0000256" key="1">
    <source>
        <dbReference type="SAM" id="MobiDB-lite"/>
    </source>
</evidence>
<proteinExistence type="predicted"/>
<protein>
    <submittedName>
        <fullName evidence="2">Uncharacterized protein</fullName>
    </submittedName>
</protein>
<gene>
    <name evidence="2" type="ORF">chiPu_0002710</name>
</gene>
<evidence type="ECO:0000313" key="3">
    <source>
        <dbReference type="Proteomes" id="UP000287033"/>
    </source>
</evidence>
<accession>A0A401S1S8</accession>
<feature type="region of interest" description="Disordered" evidence="1">
    <location>
        <begin position="1"/>
        <end position="48"/>
    </location>
</feature>
<name>A0A401S1S8_CHIPU</name>
<evidence type="ECO:0000313" key="2">
    <source>
        <dbReference type="EMBL" id="GCC24310.1"/>
    </source>
</evidence>
<reference evidence="2 3" key="1">
    <citation type="journal article" date="2018" name="Nat. Ecol. Evol.">
        <title>Shark genomes provide insights into elasmobranch evolution and the origin of vertebrates.</title>
        <authorList>
            <person name="Hara Y"/>
            <person name="Yamaguchi K"/>
            <person name="Onimaru K"/>
            <person name="Kadota M"/>
            <person name="Koyanagi M"/>
            <person name="Keeley SD"/>
            <person name="Tatsumi K"/>
            <person name="Tanaka K"/>
            <person name="Motone F"/>
            <person name="Kageyama Y"/>
            <person name="Nozu R"/>
            <person name="Adachi N"/>
            <person name="Nishimura O"/>
            <person name="Nakagawa R"/>
            <person name="Tanegashima C"/>
            <person name="Kiyatake I"/>
            <person name="Matsumoto R"/>
            <person name="Murakumo K"/>
            <person name="Nishida K"/>
            <person name="Terakita A"/>
            <person name="Kuratani S"/>
            <person name="Sato K"/>
            <person name="Hyodo S Kuraku.S."/>
        </authorList>
    </citation>
    <scope>NUCLEOTIDE SEQUENCE [LARGE SCALE GENOMIC DNA]</scope>
</reference>